<dbReference type="AlphaFoldDB" id="A0A562I9H6"/>
<comment type="caution">
    <text evidence="1">The sequence shown here is derived from an EMBL/GenBank/DDBJ whole genome shotgun (WGS) entry which is preliminary data.</text>
</comment>
<sequence length="75" mass="8295">MTDDQRRHMLLRLCEDDGVVRAGGMHHGTDYPCTGSAHFAGAHLFCTNPMHNSYGLSRADLLAKPGWPCSAVQRR</sequence>
<keyword evidence="2" id="KW-1185">Reference proteome</keyword>
<dbReference type="Proteomes" id="UP000319825">
    <property type="component" value="Unassembled WGS sequence"/>
</dbReference>
<organism evidence="1 2">
    <name type="scientific">Micromonospora olivasterospora</name>
    <dbReference type="NCBI Taxonomy" id="1880"/>
    <lineage>
        <taxon>Bacteria</taxon>
        <taxon>Bacillati</taxon>
        <taxon>Actinomycetota</taxon>
        <taxon>Actinomycetes</taxon>
        <taxon>Micromonosporales</taxon>
        <taxon>Micromonosporaceae</taxon>
        <taxon>Micromonospora</taxon>
    </lineage>
</organism>
<gene>
    <name evidence="1" type="ORF">JD77_02670</name>
</gene>
<dbReference type="EMBL" id="VLKE01000001">
    <property type="protein sequence ID" value="TWH67690.1"/>
    <property type="molecule type" value="Genomic_DNA"/>
</dbReference>
<evidence type="ECO:0000313" key="2">
    <source>
        <dbReference type="Proteomes" id="UP000319825"/>
    </source>
</evidence>
<reference evidence="1 2" key="1">
    <citation type="submission" date="2019-07" db="EMBL/GenBank/DDBJ databases">
        <title>R&amp;d 2014.</title>
        <authorList>
            <person name="Klenk H.-P."/>
        </authorList>
    </citation>
    <scope>NUCLEOTIDE SEQUENCE [LARGE SCALE GENOMIC DNA]</scope>
    <source>
        <strain evidence="1 2">DSM 43868</strain>
    </source>
</reference>
<proteinExistence type="predicted"/>
<evidence type="ECO:0000313" key="1">
    <source>
        <dbReference type="EMBL" id="TWH67690.1"/>
    </source>
</evidence>
<accession>A0A562I9H6</accession>
<dbReference type="RefSeq" id="WP_145774657.1">
    <property type="nucleotide sequence ID" value="NZ_BAAATQ010000024.1"/>
</dbReference>
<protein>
    <submittedName>
        <fullName evidence="1">Uncharacterized protein</fullName>
    </submittedName>
</protein>
<name>A0A562I9H6_MICOL</name>